<sequence length="53" mass="6008">MRGFVVNTAEFWGLFALPADATTLKVETATFRELEVPVHRARRAGPVRRGRPR</sequence>
<proteinExistence type="predicted"/>
<name>A0A917YQY1_9ACTN</name>
<reference evidence="1" key="1">
    <citation type="journal article" date="2014" name="Int. J. Syst. Evol. Microbiol.">
        <title>Complete genome sequence of Corynebacterium casei LMG S-19264T (=DSM 44701T), isolated from a smear-ripened cheese.</title>
        <authorList>
            <consortium name="US DOE Joint Genome Institute (JGI-PGF)"/>
            <person name="Walter F."/>
            <person name="Albersmeier A."/>
            <person name="Kalinowski J."/>
            <person name="Ruckert C."/>
        </authorList>
    </citation>
    <scope>NUCLEOTIDE SEQUENCE</scope>
    <source>
        <strain evidence="1">CGMCC 4.7368</strain>
    </source>
</reference>
<dbReference type="AlphaFoldDB" id="A0A917YQY1"/>
<evidence type="ECO:0000313" key="1">
    <source>
        <dbReference type="EMBL" id="GGO63498.1"/>
    </source>
</evidence>
<keyword evidence="2" id="KW-1185">Reference proteome</keyword>
<dbReference type="EMBL" id="BMNH01000002">
    <property type="protein sequence ID" value="GGO63498.1"/>
    <property type="molecule type" value="Genomic_DNA"/>
</dbReference>
<accession>A0A917YQY1</accession>
<protein>
    <submittedName>
        <fullName evidence="1">Uncharacterized protein</fullName>
    </submittedName>
</protein>
<reference evidence="1" key="2">
    <citation type="submission" date="2020-09" db="EMBL/GenBank/DDBJ databases">
        <authorList>
            <person name="Sun Q."/>
            <person name="Zhou Y."/>
        </authorList>
    </citation>
    <scope>NUCLEOTIDE SEQUENCE</scope>
    <source>
        <strain evidence="1">CGMCC 4.7368</strain>
    </source>
</reference>
<evidence type="ECO:0000313" key="2">
    <source>
        <dbReference type="Proteomes" id="UP000646523"/>
    </source>
</evidence>
<comment type="caution">
    <text evidence="1">The sequence shown here is derived from an EMBL/GenBank/DDBJ whole genome shotgun (WGS) entry which is preliminary data.</text>
</comment>
<organism evidence="1 2">
    <name type="scientific">Nonomuraea cavernae</name>
    <dbReference type="NCBI Taxonomy" id="2045107"/>
    <lineage>
        <taxon>Bacteria</taxon>
        <taxon>Bacillati</taxon>
        <taxon>Actinomycetota</taxon>
        <taxon>Actinomycetes</taxon>
        <taxon>Streptosporangiales</taxon>
        <taxon>Streptosporangiaceae</taxon>
        <taxon>Nonomuraea</taxon>
    </lineage>
</organism>
<gene>
    <name evidence="1" type="ORF">GCM10012289_10700</name>
</gene>
<dbReference type="Proteomes" id="UP000646523">
    <property type="component" value="Unassembled WGS sequence"/>
</dbReference>